<evidence type="ECO:0000313" key="1">
    <source>
        <dbReference type="EMBL" id="CCX07159.1"/>
    </source>
</evidence>
<gene>
    <name evidence="1" type="ORF">PCON_06746</name>
</gene>
<organism evidence="1 2">
    <name type="scientific">Pyronema omphalodes (strain CBS 100304)</name>
    <name type="common">Pyronema confluens</name>
    <dbReference type="NCBI Taxonomy" id="1076935"/>
    <lineage>
        <taxon>Eukaryota</taxon>
        <taxon>Fungi</taxon>
        <taxon>Dikarya</taxon>
        <taxon>Ascomycota</taxon>
        <taxon>Pezizomycotina</taxon>
        <taxon>Pezizomycetes</taxon>
        <taxon>Pezizales</taxon>
        <taxon>Pyronemataceae</taxon>
        <taxon>Pyronema</taxon>
    </lineage>
</organism>
<sequence>MRAISTDWNDGIPAYTQWLQDMAKQLYDTWSTEMSYNKDDRSLLGASRCQKDSALSTLFANF</sequence>
<keyword evidence="2" id="KW-1185">Reference proteome</keyword>
<dbReference type="Proteomes" id="UP000018144">
    <property type="component" value="Unassembled WGS sequence"/>
</dbReference>
<dbReference type="AlphaFoldDB" id="U4LAH3"/>
<protein>
    <submittedName>
        <fullName evidence="1">Uncharacterized protein</fullName>
    </submittedName>
</protein>
<evidence type="ECO:0000313" key="2">
    <source>
        <dbReference type="Proteomes" id="UP000018144"/>
    </source>
</evidence>
<proteinExistence type="predicted"/>
<dbReference type="EMBL" id="HF935336">
    <property type="protein sequence ID" value="CCX07159.1"/>
    <property type="molecule type" value="Genomic_DNA"/>
</dbReference>
<name>U4LAH3_PYROM</name>
<accession>U4LAH3</accession>
<reference evidence="1 2" key="1">
    <citation type="journal article" date="2013" name="PLoS Genet.">
        <title>The genome and development-dependent transcriptomes of Pyronema confluens: a window into fungal evolution.</title>
        <authorList>
            <person name="Traeger S."/>
            <person name="Altegoer F."/>
            <person name="Freitag M."/>
            <person name="Gabaldon T."/>
            <person name="Kempken F."/>
            <person name="Kumar A."/>
            <person name="Marcet-Houben M."/>
            <person name="Poggeler S."/>
            <person name="Stajich J.E."/>
            <person name="Nowrousian M."/>
        </authorList>
    </citation>
    <scope>NUCLEOTIDE SEQUENCE [LARGE SCALE GENOMIC DNA]</scope>
    <source>
        <strain evidence="2">CBS 100304</strain>
        <tissue evidence="1">Vegetative mycelium</tissue>
    </source>
</reference>